<evidence type="ECO:0000313" key="2">
    <source>
        <dbReference type="EMBL" id="RKP14018.1"/>
    </source>
</evidence>
<organism evidence="2 3">
    <name type="scientific">Piptocephalis cylindrospora</name>
    <dbReference type="NCBI Taxonomy" id="1907219"/>
    <lineage>
        <taxon>Eukaryota</taxon>
        <taxon>Fungi</taxon>
        <taxon>Fungi incertae sedis</taxon>
        <taxon>Zoopagomycota</taxon>
        <taxon>Zoopagomycotina</taxon>
        <taxon>Zoopagomycetes</taxon>
        <taxon>Zoopagales</taxon>
        <taxon>Piptocephalidaceae</taxon>
        <taxon>Piptocephalis</taxon>
    </lineage>
</organism>
<feature type="domain" description="PEX14-like helix-turn-helix" evidence="1">
    <location>
        <begin position="12"/>
        <end position="78"/>
    </location>
</feature>
<dbReference type="AlphaFoldDB" id="A0A4P9Y4V5"/>
<keyword evidence="3" id="KW-1185">Reference proteome</keyword>
<proteinExistence type="predicted"/>
<evidence type="ECO:0000313" key="3">
    <source>
        <dbReference type="Proteomes" id="UP000267251"/>
    </source>
</evidence>
<dbReference type="EMBL" id="KZ987901">
    <property type="protein sequence ID" value="RKP14018.1"/>
    <property type="molecule type" value="Genomic_DNA"/>
</dbReference>
<dbReference type="OrthoDB" id="10416510at2759"/>
<reference evidence="3" key="1">
    <citation type="journal article" date="2018" name="Nat. Microbiol.">
        <title>Leveraging single-cell genomics to expand the fungal tree of life.</title>
        <authorList>
            <person name="Ahrendt S.R."/>
            <person name="Quandt C.A."/>
            <person name="Ciobanu D."/>
            <person name="Clum A."/>
            <person name="Salamov A."/>
            <person name="Andreopoulos B."/>
            <person name="Cheng J.F."/>
            <person name="Woyke T."/>
            <person name="Pelin A."/>
            <person name="Henrissat B."/>
            <person name="Reynolds N.K."/>
            <person name="Benny G.L."/>
            <person name="Smith M.E."/>
            <person name="James T.Y."/>
            <person name="Grigoriev I.V."/>
        </authorList>
    </citation>
    <scope>NUCLEOTIDE SEQUENCE [LARGE SCALE GENOMIC DNA]</scope>
</reference>
<protein>
    <recommendedName>
        <fullName evidence="1">PEX14-like helix-turn-helix domain-containing protein</fullName>
    </recommendedName>
</protein>
<accession>A0A4P9Y4V5</accession>
<dbReference type="Pfam" id="PF25871">
    <property type="entry name" value="HTH_76"/>
    <property type="match status" value="1"/>
</dbReference>
<name>A0A4P9Y4V5_9FUNG</name>
<evidence type="ECO:0000259" key="1">
    <source>
        <dbReference type="Pfam" id="PF25871"/>
    </source>
</evidence>
<sequence length="481" mass="52650">MPSDLSPATIGHYIAFDTYNFADDPDFVARLDQVVRPFSDSSVSAQERELEVLQVMVEHFSSKVIPIELTGYVEWKRSELSETLTSRGASDQSSEMACPFAPQRSSQAEVAGQIPADFWTPSSPSTHSLTHYHPPSLAPRGAFSKQRGLHVLVASAGSTPRLFHHLASSIRRSVKEYAHAIVLLLPSGTSLPEGQDSIEWEAAYQSLRNAIRECGPKGHDESIPILLISQGSIPARLTPLLILVDWHVTTTHSTLSPSQCPNEALAPVVQGISQSFGPASSMESVLSAALWVLLSPLVTLRPPEMVSLGLSCGFILENDIFALLDRLILLTSFPVASPQLIRSLITSYITSEASLVSPGLSKYKAISEMINETFGEGLEYIPRGASGEAWVKGVRDRLHNNESSPWAKETLEGLDVQEKKLGPNGLAQFASKAIHAYQSLEREKFPLPETDLKEESIDVDTKYVEIKRTLQAMRTCPVMHG</sequence>
<dbReference type="InterPro" id="IPR058841">
    <property type="entry name" value="HTH_76"/>
</dbReference>
<dbReference type="Proteomes" id="UP000267251">
    <property type="component" value="Unassembled WGS sequence"/>
</dbReference>
<gene>
    <name evidence="2" type="ORF">BJ684DRAFT_15626</name>
</gene>